<dbReference type="EMBL" id="AUSU01000516">
    <property type="protein sequence ID" value="EPS73218.1"/>
    <property type="molecule type" value="Genomic_DNA"/>
</dbReference>
<dbReference type="PANTHER" id="PTHR14009">
    <property type="entry name" value="LEUCINE ZIPPER-EF-HAND CONTAINING TRANSMEMBRANE PROTEIN"/>
    <property type="match status" value="1"/>
</dbReference>
<evidence type="ECO:0000313" key="3">
    <source>
        <dbReference type="EMBL" id="EPS73218.1"/>
    </source>
</evidence>
<gene>
    <name evidence="3" type="ORF">M569_01539</name>
</gene>
<evidence type="ECO:0000256" key="1">
    <source>
        <dbReference type="SAM" id="MobiDB-lite"/>
    </source>
</evidence>
<keyword evidence="2" id="KW-1133">Transmembrane helix</keyword>
<dbReference type="GO" id="GO:0030003">
    <property type="term" value="P:intracellular monoatomic cation homeostasis"/>
    <property type="evidence" value="ECO:0007669"/>
    <property type="project" value="TreeGrafter"/>
</dbReference>
<feature type="compositionally biased region" description="Basic and acidic residues" evidence="1">
    <location>
        <begin position="10"/>
        <end position="21"/>
    </location>
</feature>
<dbReference type="GO" id="GO:0005743">
    <property type="term" value="C:mitochondrial inner membrane"/>
    <property type="evidence" value="ECO:0007669"/>
    <property type="project" value="InterPro"/>
</dbReference>
<evidence type="ECO:0000256" key="2">
    <source>
        <dbReference type="SAM" id="Phobius"/>
    </source>
</evidence>
<name>S8EBA9_9LAMI</name>
<sequence>QNDLLQEETVNNKEKSDPDSNEIQRFEILKSELMELEKRVHQRSASLVENEEVHFGNGSNVATPKATSLAVVEKKSNVIGKSLDKLKETSTDVLQGTQLLAIDTGAALGLLRRVMIGDELTEKEKQALRRTLTDLASVIPIGFLMLLPVTAVGHAAMLAAIQRYVPSLIPSTYGHERLDLLRKLEKVKEMEDEVMIVAAENGEE</sequence>
<dbReference type="PANTHER" id="PTHR14009:SF9">
    <property type="entry name" value="LETM1-LIKE PROTEIN"/>
    <property type="match status" value="1"/>
</dbReference>
<feature type="region of interest" description="Disordered" evidence="1">
    <location>
        <begin position="1"/>
        <end position="21"/>
    </location>
</feature>
<keyword evidence="2" id="KW-0812">Transmembrane</keyword>
<keyword evidence="2" id="KW-0472">Membrane</keyword>
<dbReference type="OrthoDB" id="275278at2759"/>
<protein>
    <submittedName>
        <fullName evidence="3">Uncharacterized protein</fullName>
    </submittedName>
</protein>
<comment type="caution">
    <text evidence="3">The sequence shown here is derived from an EMBL/GenBank/DDBJ whole genome shotgun (WGS) entry which is preliminary data.</text>
</comment>
<proteinExistence type="predicted"/>
<accession>S8EBA9</accession>
<evidence type="ECO:0000313" key="4">
    <source>
        <dbReference type="Proteomes" id="UP000015453"/>
    </source>
</evidence>
<feature type="transmembrane region" description="Helical" evidence="2">
    <location>
        <begin position="135"/>
        <end position="161"/>
    </location>
</feature>
<keyword evidence="4" id="KW-1185">Reference proteome</keyword>
<dbReference type="AlphaFoldDB" id="S8EBA9"/>
<organism evidence="3 4">
    <name type="scientific">Genlisea aurea</name>
    <dbReference type="NCBI Taxonomy" id="192259"/>
    <lineage>
        <taxon>Eukaryota</taxon>
        <taxon>Viridiplantae</taxon>
        <taxon>Streptophyta</taxon>
        <taxon>Embryophyta</taxon>
        <taxon>Tracheophyta</taxon>
        <taxon>Spermatophyta</taxon>
        <taxon>Magnoliopsida</taxon>
        <taxon>eudicotyledons</taxon>
        <taxon>Gunneridae</taxon>
        <taxon>Pentapetalae</taxon>
        <taxon>asterids</taxon>
        <taxon>lamiids</taxon>
        <taxon>Lamiales</taxon>
        <taxon>Lentibulariaceae</taxon>
        <taxon>Genlisea</taxon>
    </lineage>
</organism>
<feature type="non-terminal residue" evidence="3">
    <location>
        <position position="1"/>
    </location>
</feature>
<dbReference type="Proteomes" id="UP000015453">
    <property type="component" value="Unassembled WGS sequence"/>
</dbReference>
<reference evidence="3 4" key="1">
    <citation type="journal article" date="2013" name="BMC Genomics">
        <title>The miniature genome of a carnivorous plant Genlisea aurea contains a low number of genes and short non-coding sequences.</title>
        <authorList>
            <person name="Leushkin E.V."/>
            <person name="Sutormin R.A."/>
            <person name="Nabieva E.R."/>
            <person name="Penin A.A."/>
            <person name="Kondrashov A.S."/>
            <person name="Logacheva M.D."/>
        </authorList>
    </citation>
    <scope>NUCLEOTIDE SEQUENCE [LARGE SCALE GENOMIC DNA]</scope>
</reference>
<dbReference type="InterPro" id="IPR044202">
    <property type="entry name" value="LETM1/MDM38-like"/>
</dbReference>